<protein>
    <submittedName>
        <fullName evidence="2">Uncharacterized protein</fullName>
    </submittedName>
</protein>
<feature type="region of interest" description="Disordered" evidence="1">
    <location>
        <begin position="62"/>
        <end position="104"/>
    </location>
</feature>
<dbReference type="EMBL" id="VDEP01000276">
    <property type="protein sequence ID" value="KAA1113626.1"/>
    <property type="molecule type" value="Genomic_DNA"/>
</dbReference>
<feature type="compositionally biased region" description="Polar residues" evidence="1">
    <location>
        <begin position="77"/>
        <end position="87"/>
    </location>
</feature>
<sequence length="154" mass="16688">MATGTLQAARPRGIEGPHPLDVELITGFTFMTTRSNTDPDELLPLTDPEAIIRSGNAEQRRLKQLKSNPTAPIPLLSETTPPTTMSDETAPAHETSGLTRTADASDMQTAKDWFKSVFKLQHAAIIEAQTDRCGTAQQVSEELGGDKIANKTMK</sequence>
<dbReference type="Proteomes" id="UP000325313">
    <property type="component" value="Unassembled WGS sequence"/>
</dbReference>
<evidence type="ECO:0000313" key="3">
    <source>
        <dbReference type="Proteomes" id="UP000325313"/>
    </source>
</evidence>
<dbReference type="AlphaFoldDB" id="A0A5B0QK88"/>
<accession>A0A5B0QK88</accession>
<proteinExistence type="predicted"/>
<reference evidence="2 3" key="1">
    <citation type="submission" date="2019-05" db="EMBL/GenBank/DDBJ databases">
        <title>Emergence of the Ug99 lineage of the wheat stem rust pathogen through somatic hybridization.</title>
        <authorList>
            <person name="Li F."/>
            <person name="Upadhyaya N.M."/>
            <person name="Sperschneider J."/>
            <person name="Matny O."/>
            <person name="Nguyen-Phuc H."/>
            <person name="Mago R."/>
            <person name="Raley C."/>
            <person name="Miller M.E."/>
            <person name="Silverstein K.A.T."/>
            <person name="Henningsen E."/>
            <person name="Hirsch C.D."/>
            <person name="Visser B."/>
            <person name="Pretorius Z.A."/>
            <person name="Steffenson B.J."/>
            <person name="Schwessinger B."/>
            <person name="Dodds P.N."/>
            <person name="Figueroa M."/>
        </authorList>
    </citation>
    <scope>NUCLEOTIDE SEQUENCE [LARGE SCALE GENOMIC DNA]</scope>
    <source>
        <strain evidence="2 3">Ug99</strain>
    </source>
</reference>
<gene>
    <name evidence="2" type="ORF">PGTUg99_009861</name>
</gene>
<evidence type="ECO:0000256" key="1">
    <source>
        <dbReference type="SAM" id="MobiDB-lite"/>
    </source>
</evidence>
<organism evidence="2 3">
    <name type="scientific">Puccinia graminis f. sp. tritici</name>
    <dbReference type="NCBI Taxonomy" id="56615"/>
    <lineage>
        <taxon>Eukaryota</taxon>
        <taxon>Fungi</taxon>
        <taxon>Dikarya</taxon>
        <taxon>Basidiomycota</taxon>
        <taxon>Pucciniomycotina</taxon>
        <taxon>Pucciniomycetes</taxon>
        <taxon>Pucciniales</taxon>
        <taxon>Pucciniaceae</taxon>
        <taxon>Puccinia</taxon>
    </lineage>
</organism>
<feature type="region of interest" description="Disordered" evidence="1">
    <location>
        <begin position="1"/>
        <end position="20"/>
    </location>
</feature>
<evidence type="ECO:0000313" key="2">
    <source>
        <dbReference type="EMBL" id="KAA1113626.1"/>
    </source>
</evidence>
<name>A0A5B0QK88_PUCGR</name>
<comment type="caution">
    <text evidence="2">The sequence shown here is derived from an EMBL/GenBank/DDBJ whole genome shotgun (WGS) entry which is preliminary data.</text>
</comment>